<keyword evidence="2" id="KW-1185">Reference proteome</keyword>
<evidence type="ECO:0000313" key="1">
    <source>
        <dbReference type="EMBL" id="KLU02163.1"/>
    </source>
</evidence>
<organism evidence="1 2">
    <name type="scientific">Rhodopirellula islandica</name>
    <dbReference type="NCBI Taxonomy" id="595434"/>
    <lineage>
        <taxon>Bacteria</taxon>
        <taxon>Pseudomonadati</taxon>
        <taxon>Planctomycetota</taxon>
        <taxon>Planctomycetia</taxon>
        <taxon>Pirellulales</taxon>
        <taxon>Pirellulaceae</taxon>
        <taxon>Rhodopirellula</taxon>
    </lineage>
</organism>
<name>A0A0J1B6E4_RHOIS</name>
<evidence type="ECO:0000313" key="2">
    <source>
        <dbReference type="Proteomes" id="UP000036367"/>
    </source>
</evidence>
<gene>
    <name evidence="1" type="ORF">RISK_005833</name>
</gene>
<dbReference type="EMBL" id="LECT01000045">
    <property type="protein sequence ID" value="KLU02163.1"/>
    <property type="molecule type" value="Genomic_DNA"/>
</dbReference>
<accession>A0A0J1B6E4</accession>
<sequence length="41" mass="4330">MAGKVDLGSIVSSQLGAKKSTHFGKHRCVFILSVGSVERKA</sequence>
<dbReference type="Proteomes" id="UP000036367">
    <property type="component" value="Unassembled WGS sequence"/>
</dbReference>
<reference evidence="1" key="1">
    <citation type="submission" date="2015-05" db="EMBL/GenBank/DDBJ databases">
        <title>Permanent draft genome of Rhodopirellula islandicus K833.</title>
        <authorList>
            <person name="Kizina J."/>
            <person name="Richter M."/>
            <person name="Glockner F.O."/>
            <person name="Harder J."/>
        </authorList>
    </citation>
    <scope>NUCLEOTIDE SEQUENCE [LARGE SCALE GENOMIC DNA]</scope>
    <source>
        <strain evidence="1">K833</strain>
    </source>
</reference>
<comment type="caution">
    <text evidence="1">The sequence shown here is derived from an EMBL/GenBank/DDBJ whole genome shotgun (WGS) entry which is preliminary data.</text>
</comment>
<proteinExistence type="predicted"/>
<dbReference type="AlphaFoldDB" id="A0A0J1B6E4"/>
<protein>
    <submittedName>
        <fullName evidence="1">Uncharacterized protein</fullName>
    </submittedName>
</protein>
<dbReference type="STRING" id="595434.RISK_005833"/>